<dbReference type="Pfam" id="PF11185">
    <property type="entry name" value="DUF2971"/>
    <property type="match status" value="1"/>
</dbReference>
<sequence>MDSMVPRGAHSSHLTRHTFKLKTKMTSHLYRFRSIDRLLGSSKELERQEIYFASPEQLNDPLEGRKNIYWQGDLIVWENLFRHYLMCLLHAYGLVGLRSMEESPEWNEIPLRDPYGNAHHPVIKELHDRIFDAFFSNPAVAAYVRSLAASQHRVRQTELGVHLHHLHPIALISIDMIMNQRDGDSETPRKFETQLADLTKHLLHIASTLDKTPSACNGDENLIDAVYAAQQNAISQMDLIRLYNREINPEEKGRVFIGCDFPMGYLRQLESLMHRPWYAACFMQHCSDSSMWGYYGSSHAGVCLKFKARQIDDRLVLRLRTLNGENSAGRIYSKLDHQFYPVTYDATHVEINFFRTLGSLPIPIANRQWYTDRNGNRSICIPYESGGEQEFRDKYWRDFNTAATTKTKAWEPESEYRLVLHSMLFDLTTEDRKLQYDFDDLDGIIFGIRTSLDDKLKISKVIEDKCKALGRKDFKFYQAQFSRQTGKIEYSPMSLLKFN</sequence>
<organism evidence="1 2">
    <name type="scientific">Burkholderia contaminans</name>
    <dbReference type="NCBI Taxonomy" id="488447"/>
    <lineage>
        <taxon>Bacteria</taxon>
        <taxon>Pseudomonadati</taxon>
        <taxon>Pseudomonadota</taxon>
        <taxon>Betaproteobacteria</taxon>
        <taxon>Burkholderiales</taxon>
        <taxon>Burkholderiaceae</taxon>
        <taxon>Burkholderia</taxon>
        <taxon>Burkholderia cepacia complex</taxon>
    </lineage>
</organism>
<protein>
    <submittedName>
        <fullName evidence="1">DUF2971 domain-containing protein</fullName>
    </submittedName>
</protein>
<accession>A0A3N8PDL4</accession>
<gene>
    <name evidence="1" type="ORF">DF051_29590</name>
</gene>
<dbReference type="InterPro" id="IPR021352">
    <property type="entry name" value="DUF2971"/>
</dbReference>
<dbReference type="EMBL" id="QTQV01000021">
    <property type="protein sequence ID" value="RQT09837.1"/>
    <property type="molecule type" value="Genomic_DNA"/>
</dbReference>
<evidence type="ECO:0000313" key="2">
    <source>
        <dbReference type="Proteomes" id="UP000277921"/>
    </source>
</evidence>
<comment type="caution">
    <text evidence="1">The sequence shown here is derived from an EMBL/GenBank/DDBJ whole genome shotgun (WGS) entry which is preliminary data.</text>
</comment>
<dbReference type="AlphaFoldDB" id="A0A3N8PDL4"/>
<evidence type="ECO:0000313" key="1">
    <source>
        <dbReference type="EMBL" id="RQT09837.1"/>
    </source>
</evidence>
<name>A0A3N8PDL4_9BURK</name>
<dbReference type="Proteomes" id="UP000277921">
    <property type="component" value="Unassembled WGS sequence"/>
</dbReference>
<proteinExistence type="predicted"/>
<reference evidence="1 2" key="1">
    <citation type="submission" date="2018-08" db="EMBL/GenBank/DDBJ databases">
        <title>Comparative analysis of Burkholderia isolates from Puerto Rico.</title>
        <authorList>
            <person name="Hall C."/>
            <person name="Sahl J."/>
            <person name="Wagner D."/>
        </authorList>
    </citation>
    <scope>NUCLEOTIDE SEQUENCE [LARGE SCALE GENOMIC DNA]</scope>
    <source>
        <strain evidence="1 2">Bp9025</strain>
    </source>
</reference>